<proteinExistence type="predicted"/>
<accession>A0A839ATA8</accession>
<reference evidence="1 2" key="1">
    <citation type="submission" date="2020-07" db="EMBL/GenBank/DDBJ databases">
        <title>Bacterium isolated from marine sediment.</title>
        <authorList>
            <person name="Shang D."/>
            <person name="Du Z.-J."/>
        </authorList>
    </citation>
    <scope>NUCLEOTIDE SEQUENCE [LARGE SCALE GENOMIC DNA]</scope>
    <source>
        <strain evidence="1 2">S7007</strain>
    </source>
</reference>
<name>A0A839ATA8_9FLAO</name>
<evidence type="ECO:0008006" key="3">
    <source>
        <dbReference type="Google" id="ProtNLM"/>
    </source>
</evidence>
<keyword evidence="2" id="KW-1185">Reference proteome</keyword>
<comment type="caution">
    <text evidence="1">The sequence shown here is derived from an EMBL/GenBank/DDBJ whole genome shotgun (WGS) entry which is preliminary data.</text>
</comment>
<evidence type="ECO:0000313" key="1">
    <source>
        <dbReference type="EMBL" id="MBA6157334.1"/>
    </source>
</evidence>
<organism evidence="1 2">
    <name type="scientific">Tenacibaculum pelagium</name>
    <dbReference type="NCBI Taxonomy" id="2759527"/>
    <lineage>
        <taxon>Bacteria</taxon>
        <taxon>Pseudomonadati</taxon>
        <taxon>Bacteroidota</taxon>
        <taxon>Flavobacteriia</taxon>
        <taxon>Flavobacteriales</taxon>
        <taxon>Flavobacteriaceae</taxon>
        <taxon>Tenacibaculum</taxon>
    </lineage>
</organism>
<gene>
    <name evidence="1" type="ORF">H3Z83_12520</name>
</gene>
<dbReference type="EMBL" id="JACGLS010000008">
    <property type="protein sequence ID" value="MBA6157334.1"/>
    <property type="molecule type" value="Genomic_DNA"/>
</dbReference>
<dbReference type="RefSeq" id="WP_182125836.1">
    <property type="nucleotide sequence ID" value="NZ_JACGLS010000008.1"/>
</dbReference>
<protein>
    <recommendedName>
        <fullName evidence="3">Lipocalin-like domain-containing protein</fullName>
    </recommendedName>
</protein>
<dbReference type="PROSITE" id="PS51257">
    <property type="entry name" value="PROKAR_LIPOPROTEIN"/>
    <property type="match status" value="1"/>
</dbReference>
<dbReference type="AlphaFoldDB" id="A0A839ATA8"/>
<sequence>MKTKKTILMIVTVIALYSCEKNNELDPTENSIEGVWKFQSLFLENKYDINGDGVATKDLMLETNNCLQNQTYEFLSNGTGVFNSVSYFDKIELLINSSTNKLEYSFECVTDDPYSELISWSQTDNNIVIEDDIKLKGVISGSTITIVIDNFVIESERNGNIIDVNETLTLVLTKQNI</sequence>
<evidence type="ECO:0000313" key="2">
    <source>
        <dbReference type="Proteomes" id="UP000563906"/>
    </source>
</evidence>
<dbReference type="Proteomes" id="UP000563906">
    <property type="component" value="Unassembled WGS sequence"/>
</dbReference>